<dbReference type="AlphaFoldDB" id="A0A3B1K5Z6"/>
<dbReference type="SUPFAM" id="SSF57196">
    <property type="entry name" value="EGF/Laminin"/>
    <property type="match status" value="1"/>
</dbReference>
<feature type="disulfide bond" evidence="14">
    <location>
        <begin position="147"/>
        <end position="156"/>
    </location>
</feature>
<dbReference type="GO" id="GO:0008284">
    <property type="term" value="P:positive regulation of cell population proliferation"/>
    <property type="evidence" value="ECO:0007669"/>
    <property type="project" value="TreeGrafter"/>
</dbReference>
<dbReference type="GO" id="GO:0070654">
    <property type="term" value="P:sensory epithelium regeneration"/>
    <property type="evidence" value="ECO:0007669"/>
    <property type="project" value="Ensembl"/>
</dbReference>
<sequence length="241" mass="27263">MKFPAVVLLAQVLVAFTLVSSASIDRYESEKPAQVTVIHLLRTSEAQDEKGPVEENRHVDSSLEEGEEYYYDDDIDEYELSGDDEMPRVAFSSKPKDPSTVLTEEKKKKSQKKGKGKKRNPCLKKYKDFCIHGTCQYLRKIGPSCICNPGYSGERCHSFSLPVWTPEEGYNRTTALAVVAVVLSSLCLTIIGLLLALRFHKRGTYDVENEEKIKTRGIPAPLRSRSWRNMQKFLPQQKGSI</sequence>
<evidence type="ECO:0000256" key="3">
    <source>
        <dbReference type="ARBA" id="ARBA00022475"/>
    </source>
</evidence>
<dbReference type="PROSITE" id="PS50026">
    <property type="entry name" value="EGF_3"/>
    <property type="match status" value="1"/>
</dbReference>
<organism evidence="19 20">
    <name type="scientific">Astyanax mexicanus</name>
    <name type="common">Blind cave fish</name>
    <name type="synonym">Astyanax fasciatus mexicanus</name>
    <dbReference type="NCBI Taxonomy" id="7994"/>
    <lineage>
        <taxon>Eukaryota</taxon>
        <taxon>Metazoa</taxon>
        <taxon>Chordata</taxon>
        <taxon>Craniata</taxon>
        <taxon>Vertebrata</taxon>
        <taxon>Euteleostomi</taxon>
        <taxon>Actinopterygii</taxon>
        <taxon>Neopterygii</taxon>
        <taxon>Teleostei</taxon>
        <taxon>Ostariophysi</taxon>
        <taxon>Characiformes</taxon>
        <taxon>Characoidei</taxon>
        <taxon>Acestrorhamphidae</taxon>
        <taxon>Acestrorhamphinae</taxon>
        <taxon>Astyanax</taxon>
    </lineage>
</organism>
<reference evidence="19" key="3">
    <citation type="submission" date="2025-08" db="UniProtKB">
        <authorList>
            <consortium name="Ensembl"/>
        </authorList>
    </citation>
    <scope>IDENTIFICATION</scope>
</reference>
<comment type="caution">
    <text evidence="14">Lacks conserved residue(s) required for the propagation of feature annotation.</text>
</comment>
<reference evidence="20" key="2">
    <citation type="journal article" date="2014" name="Nat. Commun.">
        <title>The cavefish genome reveals candidate genes for eye loss.</title>
        <authorList>
            <person name="McGaugh S.E."/>
            <person name="Gross J.B."/>
            <person name="Aken B."/>
            <person name="Blin M."/>
            <person name="Borowsky R."/>
            <person name="Chalopin D."/>
            <person name="Hinaux H."/>
            <person name="Jeffery W.R."/>
            <person name="Keene A."/>
            <person name="Ma L."/>
            <person name="Minx P."/>
            <person name="Murphy D."/>
            <person name="O'Quin K.E."/>
            <person name="Retaux S."/>
            <person name="Rohner N."/>
            <person name="Searle S.M."/>
            <person name="Stahl B.A."/>
            <person name="Tabin C."/>
            <person name="Volff J.N."/>
            <person name="Yoshizawa M."/>
            <person name="Warren W.C."/>
        </authorList>
    </citation>
    <scope>NUCLEOTIDE SEQUENCE [LARGE SCALE GENOMIC DNA]</scope>
    <source>
        <strain evidence="20">female</strain>
    </source>
</reference>
<evidence type="ECO:0000256" key="17">
    <source>
        <dbReference type="SAM" id="SignalP"/>
    </source>
</evidence>
<evidence type="ECO:0000256" key="12">
    <source>
        <dbReference type="ARBA" id="ARBA00023157"/>
    </source>
</evidence>
<evidence type="ECO:0000256" key="11">
    <source>
        <dbReference type="ARBA" id="ARBA00023136"/>
    </source>
</evidence>
<evidence type="ECO:0000256" key="9">
    <source>
        <dbReference type="ARBA" id="ARBA00022989"/>
    </source>
</evidence>
<feature type="signal peptide" evidence="17">
    <location>
        <begin position="1"/>
        <end position="21"/>
    </location>
</feature>
<feature type="region of interest" description="Disordered" evidence="15">
    <location>
        <begin position="87"/>
        <end position="119"/>
    </location>
</feature>
<dbReference type="PANTHER" id="PTHR10740">
    <property type="entry name" value="TRANSFORMING GROWTH FACTOR ALPHA"/>
    <property type="match status" value="1"/>
</dbReference>
<keyword evidence="3" id="KW-1003">Cell membrane</keyword>
<dbReference type="PANTHER" id="PTHR10740:SF4">
    <property type="entry name" value="PROHEPARIN-BINDING EGF-LIKE GROWTH FACTOR"/>
    <property type="match status" value="1"/>
</dbReference>
<keyword evidence="11 16" id="KW-0472">Membrane</keyword>
<feature type="transmembrane region" description="Helical" evidence="16">
    <location>
        <begin position="175"/>
        <end position="197"/>
    </location>
</feature>
<proteinExistence type="predicted"/>
<evidence type="ECO:0000313" key="20">
    <source>
        <dbReference type="Proteomes" id="UP000018467"/>
    </source>
</evidence>
<keyword evidence="10" id="KW-0339">Growth factor</keyword>
<keyword evidence="4" id="KW-0964">Secreted</keyword>
<evidence type="ECO:0000256" key="5">
    <source>
        <dbReference type="ARBA" id="ARBA00022536"/>
    </source>
</evidence>
<evidence type="ECO:0000259" key="18">
    <source>
        <dbReference type="PROSITE" id="PS50026"/>
    </source>
</evidence>
<evidence type="ECO:0000256" key="2">
    <source>
        <dbReference type="ARBA" id="ARBA00004251"/>
    </source>
</evidence>
<feature type="domain" description="EGF-like" evidence="18">
    <location>
        <begin position="118"/>
        <end position="157"/>
    </location>
</feature>
<dbReference type="SMART" id="SM00181">
    <property type="entry name" value="EGF"/>
    <property type="match status" value="1"/>
</dbReference>
<dbReference type="GO" id="GO:0005154">
    <property type="term" value="F:epidermal growth factor receptor binding"/>
    <property type="evidence" value="ECO:0007669"/>
    <property type="project" value="TreeGrafter"/>
</dbReference>
<dbReference type="CDD" id="cd00054">
    <property type="entry name" value="EGF_CA"/>
    <property type="match status" value="1"/>
</dbReference>
<evidence type="ECO:0000256" key="10">
    <source>
        <dbReference type="ARBA" id="ARBA00023030"/>
    </source>
</evidence>
<protein>
    <recommendedName>
        <fullName evidence="13">Proheparin-binding EGF-like growth factor</fullName>
    </recommendedName>
</protein>
<dbReference type="Gene3D" id="2.10.25.10">
    <property type="entry name" value="Laminin"/>
    <property type="match status" value="1"/>
</dbReference>
<keyword evidence="20" id="KW-1185">Reference proteome</keyword>
<dbReference type="Pfam" id="PF00008">
    <property type="entry name" value="EGF"/>
    <property type="match status" value="1"/>
</dbReference>
<dbReference type="FunCoup" id="A0A3B1K5Z6">
    <property type="interactions" value="755"/>
</dbReference>
<evidence type="ECO:0000256" key="16">
    <source>
        <dbReference type="SAM" id="Phobius"/>
    </source>
</evidence>
<dbReference type="PROSITE" id="PS01186">
    <property type="entry name" value="EGF_2"/>
    <property type="match status" value="1"/>
</dbReference>
<evidence type="ECO:0000256" key="13">
    <source>
        <dbReference type="ARBA" id="ARBA00040098"/>
    </source>
</evidence>
<dbReference type="GO" id="GO:0005615">
    <property type="term" value="C:extracellular space"/>
    <property type="evidence" value="ECO:0007669"/>
    <property type="project" value="TreeGrafter"/>
</dbReference>
<dbReference type="Proteomes" id="UP000018467">
    <property type="component" value="Unassembled WGS sequence"/>
</dbReference>
<dbReference type="PROSITE" id="PS00022">
    <property type="entry name" value="EGF_1"/>
    <property type="match status" value="1"/>
</dbReference>
<dbReference type="Ensembl" id="ENSAMXT00000033017.1">
    <property type="protein sequence ID" value="ENSAMXP00000049923.1"/>
    <property type="gene ID" value="ENSAMXG00000034387.1"/>
</dbReference>
<reference evidence="19" key="4">
    <citation type="submission" date="2025-09" db="UniProtKB">
        <authorList>
            <consortium name="Ensembl"/>
        </authorList>
    </citation>
    <scope>IDENTIFICATION</scope>
</reference>
<evidence type="ECO:0000313" key="19">
    <source>
        <dbReference type="Ensembl" id="ENSAMXP00000049923.1"/>
    </source>
</evidence>
<dbReference type="GO" id="GO:0009611">
    <property type="term" value="P:response to wounding"/>
    <property type="evidence" value="ECO:0007669"/>
    <property type="project" value="Ensembl"/>
</dbReference>
<name>A0A3B1K5Z6_ASTMX</name>
<reference evidence="20" key="1">
    <citation type="submission" date="2013-03" db="EMBL/GenBank/DDBJ databases">
        <authorList>
            <person name="Jeffery W."/>
            <person name="Warren W."/>
            <person name="Wilson R.K."/>
        </authorList>
    </citation>
    <scope>NUCLEOTIDE SEQUENCE</scope>
    <source>
        <strain evidence="20">female</strain>
    </source>
</reference>
<dbReference type="GeneTree" id="ENSGT00940000156901"/>
<dbReference type="GO" id="GO:0007173">
    <property type="term" value="P:epidermal growth factor receptor signaling pathway"/>
    <property type="evidence" value="ECO:0007669"/>
    <property type="project" value="TreeGrafter"/>
</dbReference>
<evidence type="ECO:0000256" key="8">
    <source>
        <dbReference type="ARBA" id="ARBA00022729"/>
    </source>
</evidence>
<keyword evidence="6" id="KW-0358">Heparin-binding</keyword>
<evidence type="ECO:0000256" key="4">
    <source>
        <dbReference type="ARBA" id="ARBA00022525"/>
    </source>
</evidence>
<comment type="subcellular location">
    <subcellularLocation>
        <location evidence="2">Cell membrane</location>
        <topology evidence="2">Single-pass type I membrane protein</topology>
    </subcellularLocation>
    <subcellularLocation>
        <location evidence="1">Secreted</location>
        <location evidence="1">Extracellular space</location>
    </subcellularLocation>
</comment>
<evidence type="ECO:0000256" key="7">
    <source>
        <dbReference type="ARBA" id="ARBA00022692"/>
    </source>
</evidence>
<keyword evidence="12 14" id="KW-1015">Disulfide bond</keyword>
<feature type="chain" id="PRO_5017260298" description="Proheparin-binding EGF-like growth factor" evidence="17">
    <location>
        <begin position="22"/>
        <end position="241"/>
    </location>
</feature>
<accession>A0A3B1K5Z6</accession>
<keyword evidence="9 16" id="KW-1133">Transmembrane helix</keyword>
<dbReference type="InterPro" id="IPR000742">
    <property type="entry name" value="EGF"/>
</dbReference>
<evidence type="ECO:0000256" key="15">
    <source>
        <dbReference type="SAM" id="MobiDB-lite"/>
    </source>
</evidence>
<dbReference type="GO" id="GO:0008083">
    <property type="term" value="F:growth factor activity"/>
    <property type="evidence" value="ECO:0007669"/>
    <property type="project" value="UniProtKB-KW"/>
</dbReference>
<dbReference type="STRING" id="7994.ENSAMXP00000049923"/>
<keyword evidence="5 14" id="KW-0245">EGF-like domain</keyword>
<keyword evidence="7 16" id="KW-0812">Transmembrane</keyword>
<dbReference type="Bgee" id="ENSAMXG00000034387">
    <property type="expression patterns" value="Expressed in muscle tissue and 14 other cell types or tissues"/>
</dbReference>
<dbReference type="FunFam" id="2.10.25.10:FF:000158">
    <property type="entry name" value="proheparin-binding EGF-like growth factor"/>
    <property type="match status" value="1"/>
</dbReference>
<evidence type="ECO:0000256" key="6">
    <source>
        <dbReference type="ARBA" id="ARBA00022674"/>
    </source>
</evidence>
<dbReference type="InParanoid" id="A0A3B1K5Z6"/>
<dbReference type="GO" id="GO:0008201">
    <property type="term" value="F:heparin binding"/>
    <property type="evidence" value="ECO:0007669"/>
    <property type="project" value="UniProtKB-KW"/>
</dbReference>
<keyword evidence="8 17" id="KW-0732">Signal</keyword>
<feature type="compositionally biased region" description="Basic residues" evidence="15">
    <location>
        <begin position="108"/>
        <end position="119"/>
    </location>
</feature>
<evidence type="ECO:0000256" key="14">
    <source>
        <dbReference type="PROSITE-ProRule" id="PRU00076"/>
    </source>
</evidence>
<dbReference type="GO" id="GO:0005886">
    <property type="term" value="C:plasma membrane"/>
    <property type="evidence" value="ECO:0007669"/>
    <property type="project" value="UniProtKB-SubCell"/>
</dbReference>
<dbReference type="GO" id="GO:0060041">
    <property type="term" value="P:retina development in camera-type eye"/>
    <property type="evidence" value="ECO:0007669"/>
    <property type="project" value="Ensembl"/>
</dbReference>
<evidence type="ECO:0000256" key="1">
    <source>
        <dbReference type="ARBA" id="ARBA00004239"/>
    </source>
</evidence>